<dbReference type="GO" id="GO:0019901">
    <property type="term" value="F:protein kinase binding"/>
    <property type="evidence" value="ECO:0007669"/>
    <property type="project" value="InterPro"/>
</dbReference>
<evidence type="ECO:0000313" key="2">
    <source>
        <dbReference type="EMBL" id="CDS11039.1"/>
    </source>
</evidence>
<dbReference type="PANTHER" id="PTHR15615">
    <property type="match status" value="1"/>
</dbReference>
<dbReference type="Gene3D" id="1.10.472.10">
    <property type="entry name" value="Cyclin-like"/>
    <property type="match status" value="1"/>
</dbReference>
<proteinExistence type="predicted"/>
<dbReference type="GO" id="GO:0016538">
    <property type="term" value="F:cyclin-dependent protein serine/threonine kinase regulator activity"/>
    <property type="evidence" value="ECO:0007669"/>
    <property type="project" value="TreeGrafter"/>
</dbReference>
<feature type="compositionally biased region" description="Low complexity" evidence="1">
    <location>
        <begin position="249"/>
        <end position="266"/>
    </location>
</feature>
<dbReference type="InterPro" id="IPR013922">
    <property type="entry name" value="Cyclin_PHO80-like"/>
</dbReference>
<dbReference type="GO" id="GO:0000307">
    <property type="term" value="C:cyclin-dependent protein kinase holoenzyme complex"/>
    <property type="evidence" value="ECO:0007669"/>
    <property type="project" value="TreeGrafter"/>
</dbReference>
<dbReference type="AlphaFoldDB" id="A0A077WUW2"/>
<evidence type="ECO:0000256" key="1">
    <source>
        <dbReference type="SAM" id="MobiDB-lite"/>
    </source>
</evidence>
<protein>
    <recommendedName>
        <fullName evidence="3">Cyclin N-terminal domain-containing protein</fullName>
    </recommendedName>
</protein>
<evidence type="ECO:0008006" key="3">
    <source>
        <dbReference type="Google" id="ProtNLM"/>
    </source>
</evidence>
<name>A0A077WUW2_9FUNG</name>
<dbReference type="GO" id="GO:0005634">
    <property type="term" value="C:nucleus"/>
    <property type="evidence" value="ECO:0007669"/>
    <property type="project" value="TreeGrafter"/>
</dbReference>
<dbReference type="EMBL" id="LK023346">
    <property type="protein sequence ID" value="CDS11039.1"/>
    <property type="molecule type" value="Genomic_DNA"/>
</dbReference>
<feature type="region of interest" description="Disordered" evidence="1">
    <location>
        <begin position="243"/>
        <end position="266"/>
    </location>
</feature>
<gene>
    <name evidence="2" type="ORF">LRAMOSA03303</name>
</gene>
<dbReference type="OrthoDB" id="2284065at2759"/>
<organism evidence="2">
    <name type="scientific">Lichtheimia ramosa</name>
    <dbReference type="NCBI Taxonomy" id="688394"/>
    <lineage>
        <taxon>Eukaryota</taxon>
        <taxon>Fungi</taxon>
        <taxon>Fungi incertae sedis</taxon>
        <taxon>Mucoromycota</taxon>
        <taxon>Mucoromycotina</taxon>
        <taxon>Mucoromycetes</taxon>
        <taxon>Mucorales</taxon>
        <taxon>Lichtheimiaceae</taxon>
        <taxon>Lichtheimia</taxon>
    </lineage>
</organism>
<dbReference type="PANTHER" id="PTHR15615:SF108">
    <property type="entry name" value="PROTEIN CNPPD1"/>
    <property type="match status" value="1"/>
</dbReference>
<accession>A0A077WUW2</accession>
<dbReference type="CDD" id="cd20557">
    <property type="entry name" value="CYCLIN_ScPCL1-like"/>
    <property type="match status" value="1"/>
</dbReference>
<reference evidence="2" key="1">
    <citation type="journal article" date="2014" name="Genome Announc.">
        <title>De novo whole-genome sequence and genome annotation of Lichtheimia ramosa.</title>
        <authorList>
            <person name="Linde J."/>
            <person name="Schwartze V."/>
            <person name="Binder U."/>
            <person name="Lass-Florl C."/>
            <person name="Voigt K."/>
            <person name="Horn F."/>
        </authorList>
    </citation>
    <scope>NUCLEOTIDE SEQUENCE</scope>
    <source>
        <strain evidence="2">JMRC FSU:6197</strain>
    </source>
</reference>
<sequence>MSSFLITVGHSTIDAGMLCSFFFSLLLASPLASNVHMLSPLEQYCNTLFLAADASSEVVLLAMILTRRLIEAIGVAGFNQLLINQHFSGVDQCLLITVSCRLAFKWHDDNHMWWRQVDWEMVSGLPLDTIDKFEWAFVKAISFELFVSDKEYHGFAMALESLVNPLSSSPCPPSHFDTLALTSFSSSPAPPSTVIKTEPASPPLEAIKAEPLSLSPLLPVKVEELGDVHAFLAARLLHGDTSREVSMPTTTTNNNTSASNSLRHSV</sequence>